<feature type="transmembrane region" description="Helical" evidence="1">
    <location>
        <begin position="12"/>
        <end position="32"/>
    </location>
</feature>
<gene>
    <name evidence="2" type="ORF">OBE_17941</name>
</gene>
<keyword evidence="1" id="KW-0812">Transmembrane</keyword>
<dbReference type="AlphaFoldDB" id="K1R2Q6"/>
<keyword evidence="1" id="KW-1133">Transmembrane helix</keyword>
<dbReference type="EMBL" id="AJWZ01011975">
    <property type="protein sequence ID" value="EKC43552.1"/>
    <property type="molecule type" value="Genomic_DNA"/>
</dbReference>
<comment type="caution">
    <text evidence="2">The sequence shown here is derived from an EMBL/GenBank/DDBJ whole genome shotgun (WGS) entry which is preliminary data.</text>
</comment>
<proteinExistence type="predicted"/>
<accession>K1R2Q6</accession>
<protein>
    <submittedName>
        <fullName evidence="2">Uncharacterized protein</fullName>
    </submittedName>
</protein>
<name>K1R2Q6_9ZZZZ</name>
<organism evidence="2">
    <name type="scientific">human gut metagenome</name>
    <dbReference type="NCBI Taxonomy" id="408170"/>
    <lineage>
        <taxon>unclassified sequences</taxon>
        <taxon>metagenomes</taxon>
        <taxon>organismal metagenomes</taxon>
    </lineage>
</organism>
<evidence type="ECO:0000313" key="2">
    <source>
        <dbReference type="EMBL" id="EKC43552.1"/>
    </source>
</evidence>
<feature type="transmembrane region" description="Helical" evidence="1">
    <location>
        <begin position="117"/>
        <end position="139"/>
    </location>
</feature>
<reference evidence="2" key="1">
    <citation type="journal article" date="2013" name="Environ. Microbiol.">
        <title>Microbiota from the distal guts of lean and obese adolescents exhibit partial functional redundancy besides clear differences in community structure.</title>
        <authorList>
            <person name="Ferrer M."/>
            <person name="Ruiz A."/>
            <person name="Lanza F."/>
            <person name="Haange S.B."/>
            <person name="Oberbach A."/>
            <person name="Till H."/>
            <person name="Bargiela R."/>
            <person name="Campoy C."/>
            <person name="Segura M.T."/>
            <person name="Richter M."/>
            <person name="von Bergen M."/>
            <person name="Seifert J."/>
            <person name="Suarez A."/>
        </authorList>
    </citation>
    <scope>NUCLEOTIDE SEQUENCE</scope>
</reference>
<feature type="transmembrane region" description="Helical" evidence="1">
    <location>
        <begin position="88"/>
        <end position="105"/>
    </location>
</feature>
<keyword evidence="1" id="KW-0472">Membrane</keyword>
<evidence type="ECO:0000256" key="1">
    <source>
        <dbReference type="SAM" id="Phobius"/>
    </source>
</evidence>
<sequence length="147" mass="16339">MSKLKKHGKIMMDFIAIPLVVGIITFGVYKFFELIVCRRERLNIIDRLESPQLIDYLKQVPMGLRYGAPEPREASECRPRVSTGGLRVGCLLAGLGLGLVIGMLMKPSFVQDDWRLFSGLCGGLVLLCGGVGLLVSFIVEMRLARRK</sequence>